<keyword evidence="2" id="KW-1185">Reference proteome</keyword>
<name>A0ABP5GE89_9ACTN</name>
<comment type="caution">
    <text evidence="1">The sequence shown here is derived from an EMBL/GenBank/DDBJ whole genome shotgun (WGS) entry which is preliminary data.</text>
</comment>
<protein>
    <recommendedName>
        <fullName evidence="3">TIR domain-containing protein</fullName>
    </recommendedName>
</protein>
<dbReference type="Proteomes" id="UP001500751">
    <property type="component" value="Unassembled WGS sequence"/>
</dbReference>
<dbReference type="SUPFAM" id="SSF52200">
    <property type="entry name" value="Toll/Interleukin receptor TIR domain"/>
    <property type="match status" value="1"/>
</dbReference>
<dbReference type="Gene3D" id="3.40.50.10140">
    <property type="entry name" value="Toll/interleukin-1 receptor homology (TIR) domain"/>
    <property type="match status" value="1"/>
</dbReference>
<gene>
    <name evidence="1" type="ORF">GCM10009839_55990</name>
</gene>
<proteinExistence type="predicted"/>
<sequence>MSEIFVNYRTGDAHDAATAIQLDLSRRFGPRQVFFASRSLEFGKPFPVALLQEVARARVVVAVIGPQWLTREPTACPTTSDTWRTIPTAATTTAKPS</sequence>
<evidence type="ECO:0000313" key="1">
    <source>
        <dbReference type="EMBL" id="GAA2044977.1"/>
    </source>
</evidence>
<evidence type="ECO:0000313" key="2">
    <source>
        <dbReference type="Proteomes" id="UP001500751"/>
    </source>
</evidence>
<reference evidence="2" key="1">
    <citation type="journal article" date="2019" name="Int. J. Syst. Evol. Microbiol.">
        <title>The Global Catalogue of Microorganisms (GCM) 10K type strain sequencing project: providing services to taxonomists for standard genome sequencing and annotation.</title>
        <authorList>
            <consortium name="The Broad Institute Genomics Platform"/>
            <consortium name="The Broad Institute Genome Sequencing Center for Infectious Disease"/>
            <person name="Wu L."/>
            <person name="Ma J."/>
        </authorList>
    </citation>
    <scope>NUCLEOTIDE SEQUENCE [LARGE SCALE GENOMIC DNA]</scope>
    <source>
        <strain evidence="2">JCM 16014</strain>
    </source>
</reference>
<organism evidence="1 2">
    <name type="scientific">Catenulispora yoronensis</name>
    <dbReference type="NCBI Taxonomy" id="450799"/>
    <lineage>
        <taxon>Bacteria</taxon>
        <taxon>Bacillati</taxon>
        <taxon>Actinomycetota</taxon>
        <taxon>Actinomycetes</taxon>
        <taxon>Catenulisporales</taxon>
        <taxon>Catenulisporaceae</taxon>
        <taxon>Catenulispora</taxon>
    </lineage>
</organism>
<accession>A0ABP5GE89</accession>
<dbReference type="InterPro" id="IPR035897">
    <property type="entry name" value="Toll_tir_struct_dom_sf"/>
</dbReference>
<evidence type="ECO:0008006" key="3">
    <source>
        <dbReference type="Google" id="ProtNLM"/>
    </source>
</evidence>
<dbReference type="RefSeq" id="WP_344668651.1">
    <property type="nucleotide sequence ID" value="NZ_BAAAQN010000038.1"/>
</dbReference>
<dbReference type="EMBL" id="BAAAQN010000038">
    <property type="protein sequence ID" value="GAA2044977.1"/>
    <property type="molecule type" value="Genomic_DNA"/>
</dbReference>